<dbReference type="InterPro" id="IPR011701">
    <property type="entry name" value="MFS"/>
</dbReference>
<keyword evidence="10" id="KW-1185">Reference proteome</keyword>
<protein>
    <submittedName>
        <fullName evidence="9">MFS transporter</fullName>
    </submittedName>
</protein>
<keyword evidence="2" id="KW-0813">Transport</keyword>
<feature type="transmembrane region" description="Helical" evidence="7">
    <location>
        <begin position="292"/>
        <end position="309"/>
    </location>
</feature>
<evidence type="ECO:0000313" key="10">
    <source>
        <dbReference type="Proteomes" id="UP000660680"/>
    </source>
</evidence>
<dbReference type="AlphaFoldDB" id="A0A918LBR4"/>
<dbReference type="InterPro" id="IPR036259">
    <property type="entry name" value="MFS_trans_sf"/>
</dbReference>
<sequence>MAFTRIRRGVRAWAVELIPDRGLARRFALLALAQSIGFGVFLTSSVIFFTRTIGLSPAQIGIGLSVANVFGMVFTVPIGRLADRIGARIPLLITYAGLAVLFIAYNWVGDFIAFLVVTSLISIGETSCNPLRMTLTKATFPREQQVRVSSQMRSLFNVGFMVGAMVAGVALAVDSPHAFLAVIVFTALAQAGCAFLVWRLGVPAHVRPAVALGTKVRSGLRDVRFVGLAMLCGVLEFFQPILVVALPLWVVSRTSAPASVTALVLIVDTAMVFVFQVMLSRGAETTGGSARILRRAGFLLAVCCGLFAISEGMDAVPATLILVCGAIVLVLGEISQAAGAFGLSLHLPPEGRQGEYQGVFALGRGMQQTVGPALVTALVIGLGLLGWVVLAGLFLLAGLLTVPLARNAEQHVARQAAEPNPIG</sequence>
<dbReference type="Pfam" id="PF07690">
    <property type="entry name" value="MFS_1"/>
    <property type="match status" value="1"/>
</dbReference>
<feature type="transmembrane region" description="Helical" evidence="7">
    <location>
        <begin position="154"/>
        <end position="173"/>
    </location>
</feature>
<dbReference type="PROSITE" id="PS50850">
    <property type="entry name" value="MFS"/>
    <property type="match status" value="1"/>
</dbReference>
<dbReference type="InterPro" id="IPR020846">
    <property type="entry name" value="MFS_dom"/>
</dbReference>
<feature type="transmembrane region" description="Helical" evidence="7">
    <location>
        <begin position="225"/>
        <end position="250"/>
    </location>
</feature>
<evidence type="ECO:0000259" key="8">
    <source>
        <dbReference type="PROSITE" id="PS50850"/>
    </source>
</evidence>
<evidence type="ECO:0000256" key="2">
    <source>
        <dbReference type="ARBA" id="ARBA00022448"/>
    </source>
</evidence>
<dbReference type="PANTHER" id="PTHR23517:SF2">
    <property type="entry name" value="MULTIDRUG RESISTANCE PROTEIN MDTH"/>
    <property type="match status" value="1"/>
</dbReference>
<keyword evidence="4 7" id="KW-0812">Transmembrane</keyword>
<feature type="transmembrane region" description="Helical" evidence="7">
    <location>
        <begin position="111"/>
        <end position="133"/>
    </location>
</feature>
<feature type="transmembrane region" description="Helical" evidence="7">
    <location>
        <begin position="373"/>
        <end position="397"/>
    </location>
</feature>
<reference evidence="9" key="1">
    <citation type="journal article" date="2014" name="Int. J. Syst. Evol. Microbiol.">
        <title>Complete genome sequence of Corynebacterium casei LMG S-19264T (=DSM 44701T), isolated from a smear-ripened cheese.</title>
        <authorList>
            <consortium name="US DOE Joint Genome Institute (JGI-PGF)"/>
            <person name="Walter F."/>
            <person name="Albersmeier A."/>
            <person name="Kalinowski J."/>
            <person name="Ruckert C."/>
        </authorList>
    </citation>
    <scope>NUCLEOTIDE SEQUENCE</scope>
    <source>
        <strain evidence="9">JCM 3276</strain>
    </source>
</reference>
<feature type="transmembrane region" description="Helical" evidence="7">
    <location>
        <begin position="27"/>
        <end position="48"/>
    </location>
</feature>
<evidence type="ECO:0000256" key="7">
    <source>
        <dbReference type="SAM" id="Phobius"/>
    </source>
</evidence>
<gene>
    <name evidence="9" type="ORF">GCM10010171_22500</name>
</gene>
<comment type="caution">
    <text evidence="9">The sequence shown here is derived from an EMBL/GenBank/DDBJ whole genome shotgun (WGS) entry which is preliminary data.</text>
</comment>
<evidence type="ECO:0000256" key="1">
    <source>
        <dbReference type="ARBA" id="ARBA00004651"/>
    </source>
</evidence>
<dbReference type="Gene3D" id="1.20.1250.20">
    <property type="entry name" value="MFS general substrate transporter like domains"/>
    <property type="match status" value="1"/>
</dbReference>
<feature type="domain" description="Major facilitator superfamily (MFS) profile" evidence="8">
    <location>
        <begin position="23"/>
        <end position="409"/>
    </location>
</feature>
<feature type="transmembrane region" description="Helical" evidence="7">
    <location>
        <begin position="315"/>
        <end position="334"/>
    </location>
</feature>
<evidence type="ECO:0000256" key="5">
    <source>
        <dbReference type="ARBA" id="ARBA00022989"/>
    </source>
</evidence>
<dbReference type="SUPFAM" id="SSF103473">
    <property type="entry name" value="MFS general substrate transporter"/>
    <property type="match status" value="1"/>
</dbReference>
<organism evidence="9 10">
    <name type="scientific">Actinokineospora fastidiosa</name>
    <dbReference type="NCBI Taxonomy" id="1816"/>
    <lineage>
        <taxon>Bacteria</taxon>
        <taxon>Bacillati</taxon>
        <taxon>Actinomycetota</taxon>
        <taxon>Actinomycetes</taxon>
        <taxon>Pseudonocardiales</taxon>
        <taxon>Pseudonocardiaceae</taxon>
        <taxon>Actinokineospora</taxon>
    </lineage>
</organism>
<name>A0A918LBR4_9PSEU</name>
<keyword evidence="3" id="KW-1003">Cell membrane</keyword>
<dbReference type="GO" id="GO:0022857">
    <property type="term" value="F:transmembrane transporter activity"/>
    <property type="evidence" value="ECO:0007669"/>
    <property type="project" value="InterPro"/>
</dbReference>
<feature type="transmembrane region" description="Helical" evidence="7">
    <location>
        <begin position="179"/>
        <end position="198"/>
    </location>
</feature>
<dbReference type="InterPro" id="IPR050171">
    <property type="entry name" value="MFS_Transporters"/>
</dbReference>
<comment type="subcellular location">
    <subcellularLocation>
        <location evidence="1">Cell membrane</location>
        <topology evidence="1">Multi-pass membrane protein</topology>
    </subcellularLocation>
</comment>
<keyword evidence="5 7" id="KW-1133">Transmembrane helix</keyword>
<dbReference type="EMBL" id="BMRB01000002">
    <property type="protein sequence ID" value="GGS28851.1"/>
    <property type="molecule type" value="Genomic_DNA"/>
</dbReference>
<evidence type="ECO:0000256" key="3">
    <source>
        <dbReference type="ARBA" id="ARBA00022475"/>
    </source>
</evidence>
<feature type="transmembrane region" description="Helical" evidence="7">
    <location>
        <begin position="256"/>
        <end position="280"/>
    </location>
</feature>
<feature type="transmembrane region" description="Helical" evidence="7">
    <location>
        <begin position="60"/>
        <end position="78"/>
    </location>
</feature>
<evidence type="ECO:0000313" key="9">
    <source>
        <dbReference type="EMBL" id="GGS28851.1"/>
    </source>
</evidence>
<keyword evidence="6 7" id="KW-0472">Membrane</keyword>
<dbReference type="PANTHER" id="PTHR23517">
    <property type="entry name" value="RESISTANCE PROTEIN MDTM, PUTATIVE-RELATED-RELATED"/>
    <property type="match status" value="1"/>
</dbReference>
<dbReference type="GO" id="GO:0005886">
    <property type="term" value="C:plasma membrane"/>
    <property type="evidence" value="ECO:0007669"/>
    <property type="project" value="UniProtKB-SubCell"/>
</dbReference>
<dbReference type="RefSeq" id="WP_189210365.1">
    <property type="nucleotide sequence ID" value="NZ_BMRB01000002.1"/>
</dbReference>
<dbReference type="Proteomes" id="UP000660680">
    <property type="component" value="Unassembled WGS sequence"/>
</dbReference>
<reference evidence="9" key="2">
    <citation type="submission" date="2020-09" db="EMBL/GenBank/DDBJ databases">
        <authorList>
            <person name="Sun Q."/>
            <person name="Ohkuma M."/>
        </authorList>
    </citation>
    <scope>NUCLEOTIDE SEQUENCE</scope>
    <source>
        <strain evidence="9">JCM 3276</strain>
    </source>
</reference>
<evidence type="ECO:0000256" key="4">
    <source>
        <dbReference type="ARBA" id="ARBA00022692"/>
    </source>
</evidence>
<proteinExistence type="predicted"/>
<evidence type="ECO:0000256" key="6">
    <source>
        <dbReference type="ARBA" id="ARBA00023136"/>
    </source>
</evidence>
<accession>A0A918LBR4</accession>
<feature type="transmembrane region" description="Helical" evidence="7">
    <location>
        <begin position="85"/>
        <end position="105"/>
    </location>
</feature>